<dbReference type="KEGG" id="pyc:TQ32_05260"/>
<gene>
    <name evidence="2" type="ORF">TQ32_05260</name>
</gene>
<feature type="region of interest" description="Disordered" evidence="1">
    <location>
        <begin position="47"/>
        <end position="69"/>
    </location>
</feature>
<reference evidence="3" key="1">
    <citation type="submission" date="2015-02" db="EMBL/GenBank/DDBJ databases">
        <title>Pyrococcus kukulkanii sp. nov., a novel hyperthermophilic archaeon isolated from a deep-sea hydrothermal vent at the Guaymas Basin.</title>
        <authorList>
            <person name="Oger P.M."/>
            <person name="Callac N."/>
            <person name="Jebbar M."/>
            <person name="Godfroy A."/>
        </authorList>
    </citation>
    <scope>NUCLEOTIDE SEQUENCE [LARGE SCALE GENOMIC DNA]</scope>
    <source>
        <strain evidence="3">NCB100</strain>
    </source>
</reference>
<reference evidence="2 3" key="2">
    <citation type="journal article" date="2016" name="Int. J. Syst. Evol. Microbiol.">
        <title>Pyrococcus kukulkanii sp. nov., a hyperthermophilic, piezophilic archaeon isolated from a deep-sea hydrothermal vent.</title>
        <authorList>
            <person name="Callac N."/>
            <person name="Oger P."/>
            <person name="Lesongeur F."/>
            <person name="Rattray J.E."/>
            <person name="Vannier P."/>
            <person name="Michoud G."/>
            <person name="Beauverger M."/>
            <person name="Gayet N."/>
            <person name="Rouxel O."/>
            <person name="Jebbar M."/>
            <person name="Godfroy A."/>
        </authorList>
    </citation>
    <scope>NUCLEOTIDE SEQUENCE [LARGE SCALE GENOMIC DNA]</scope>
    <source>
        <strain evidence="2 3">NCB100</strain>
    </source>
</reference>
<evidence type="ECO:0000313" key="3">
    <source>
        <dbReference type="Proteomes" id="UP000070587"/>
    </source>
</evidence>
<evidence type="ECO:0000256" key="1">
    <source>
        <dbReference type="SAM" id="MobiDB-lite"/>
    </source>
</evidence>
<dbReference type="GeneID" id="28491221"/>
<proteinExistence type="predicted"/>
<dbReference type="EMBL" id="CP010835">
    <property type="protein sequence ID" value="AMM53953.1"/>
    <property type="molecule type" value="Genomic_DNA"/>
</dbReference>
<evidence type="ECO:0000313" key="2">
    <source>
        <dbReference type="EMBL" id="AMM53953.1"/>
    </source>
</evidence>
<dbReference type="OrthoDB" id="100460at2157"/>
<dbReference type="RefSeq" id="WP_068321950.1">
    <property type="nucleotide sequence ID" value="NZ_CP010835.1"/>
</dbReference>
<name>A0A127B9A3_9EURY</name>
<organism evidence="2 3">
    <name type="scientific">Pyrococcus kukulkanii</name>
    <dbReference type="NCBI Taxonomy" id="1609559"/>
    <lineage>
        <taxon>Archaea</taxon>
        <taxon>Methanobacteriati</taxon>
        <taxon>Methanobacteriota</taxon>
        <taxon>Thermococci</taxon>
        <taxon>Thermococcales</taxon>
        <taxon>Thermococcaceae</taxon>
        <taxon>Pyrococcus</taxon>
    </lineage>
</organism>
<accession>A0A127B9A3</accession>
<protein>
    <submittedName>
        <fullName evidence="2">Uncharacterized protein</fullName>
    </submittedName>
</protein>
<dbReference type="AlphaFoldDB" id="A0A127B9A3"/>
<dbReference type="PATRIC" id="fig|1609559.3.peg.1095"/>
<dbReference type="Proteomes" id="UP000070587">
    <property type="component" value="Chromosome"/>
</dbReference>
<sequence>MHWRKLSGALLLGGFLVEVVAIRNPVSAGSTKSSCWTPWDHDIDKKAGAPLPFSRQEPMRKFSSATGTL</sequence>